<name>A0A378JAF7_9GAMM</name>
<keyword evidence="10" id="KW-0143">Chaperone</keyword>
<organism evidence="15 16">
    <name type="scientific">Legionella donaldsonii</name>
    <dbReference type="NCBI Taxonomy" id="45060"/>
    <lineage>
        <taxon>Bacteria</taxon>
        <taxon>Pseudomonadati</taxon>
        <taxon>Pseudomonadota</taxon>
        <taxon>Gammaproteobacteria</taxon>
        <taxon>Legionellales</taxon>
        <taxon>Legionellaceae</taxon>
        <taxon>Legionella</taxon>
    </lineage>
</organism>
<keyword evidence="7" id="KW-0653">Protein transport</keyword>
<feature type="signal peptide" evidence="14">
    <location>
        <begin position="1"/>
        <end position="19"/>
    </location>
</feature>
<dbReference type="InterPro" id="IPR029046">
    <property type="entry name" value="LolA/LolB/LppX"/>
</dbReference>
<evidence type="ECO:0000256" key="11">
    <source>
        <dbReference type="ARBA" id="ARBA00023237"/>
    </source>
</evidence>
<dbReference type="Proteomes" id="UP000254677">
    <property type="component" value="Unassembled WGS sequence"/>
</dbReference>
<keyword evidence="9" id="KW-0564">Palmitate</keyword>
<sequence>MIPSKHLFLTAVVLLTACAPHPTIETNPNVGSSASTSSTTKGGTPSTADASTAAGKTTVAGANTTTTDKANRTADTASRVAGASPAGVSSWEISGAMAARNKSKGWSASLNWVQNGPGQYQIRLSGPLGSGTVLVNKKGGVVTLRDGPKTASSSNADELLRQQTGVRLPVNNLYYWVRGLPAPGAVQSAKKDQANHLTLLRQSGYTIEYTQYTTVGKYVLPSQIRLQGNGVFIKVVIRRWRV</sequence>
<evidence type="ECO:0000256" key="7">
    <source>
        <dbReference type="ARBA" id="ARBA00022927"/>
    </source>
</evidence>
<evidence type="ECO:0000313" key="15">
    <source>
        <dbReference type="EMBL" id="STX44346.1"/>
    </source>
</evidence>
<keyword evidence="6 14" id="KW-0732">Signal</keyword>
<evidence type="ECO:0000256" key="9">
    <source>
        <dbReference type="ARBA" id="ARBA00023139"/>
    </source>
</evidence>
<accession>A0A378JAF7</accession>
<evidence type="ECO:0000256" key="10">
    <source>
        <dbReference type="ARBA" id="ARBA00023186"/>
    </source>
</evidence>
<comment type="subunit">
    <text evidence="3">Monomer.</text>
</comment>
<feature type="compositionally biased region" description="Low complexity" evidence="13">
    <location>
        <begin position="31"/>
        <end position="67"/>
    </location>
</feature>
<evidence type="ECO:0000256" key="12">
    <source>
        <dbReference type="ARBA" id="ARBA00023288"/>
    </source>
</evidence>
<dbReference type="EMBL" id="UGOA01000001">
    <property type="protein sequence ID" value="STX44346.1"/>
    <property type="molecule type" value="Genomic_DNA"/>
</dbReference>
<dbReference type="SUPFAM" id="SSF89392">
    <property type="entry name" value="Prokaryotic lipoproteins and lipoprotein localization factors"/>
    <property type="match status" value="1"/>
</dbReference>
<protein>
    <recommendedName>
        <fullName evidence="4">Outer-membrane lipoprotein LolB</fullName>
    </recommendedName>
</protein>
<dbReference type="NCBIfam" id="TIGR00548">
    <property type="entry name" value="lolB"/>
    <property type="match status" value="1"/>
</dbReference>
<evidence type="ECO:0000256" key="3">
    <source>
        <dbReference type="ARBA" id="ARBA00011245"/>
    </source>
</evidence>
<keyword evidence="11" id="KW-0998">Cell outer membrane</keyword>
<evidence type="ECO:0000256" key="14">
    <source>
        <dbReference type="SAM" id="SignalP"/>
    </source>
</evidence>
<feature type="region of interest" description="Disordered" evidence="13">
    <location>
        <begin position="22"/>
        <end position="85"/>
    </location>
</feature>
<evidence type="ECO:0000256" key="8">
    <source>
        <dbReference type="ARBA" id="ARBA00023136"/>
    </source>
</evidence>
<dbReference type="InterPro" id="IPR004565">
    <property type="entry name" value="OM_lipoprot_LolB"/>
</dbReference>
<gene>
    <name evidence="15" type="primary">lolB</name>
    <name evidence="15" type="ORF">NCTC13292_02702</name>
</gene>
<dbReference type="Pfam" id="PF03550">
    <property type="entry name" value="LolB"/>
    <property type="match status" value="1"/>
</dbReference>
<evidence type="ECO:0000256" key="5">
    <source>
        <dbReference type="ARBA" id="ARBA00022448"/>
    </source>
</evidence>
<keyword evidence="16" id="KW-1185">Reference proteome</keyword>
<evidence type="ECO:0000256" key="1">
    <source>
        <dbReference type="ARBA" id="ARBA00004459"/>
    </source>
</evidence>
<comment type="subcellular location">
    <subcellularLocation>
        <location evidence="1">Cell outer membrane</location>
        <topology evidence="1">Lipid-anchor</topology>
    </subcellularLocation>
</comment>
<proteinExistence type="inferred from homology"/>
<dbReference type="GO" id="GO:0015031">
    <property type="term" value="P:protein transport"/>
    <property type="evidence" value="ECO:0007669"/>
    <property type="project" value="UniProtKB-KW"/>
</dbReference>
<dbReference type="AlphaFoldDB" id="A0A378JAF7"/>
<evidence type="ECO:0000256" key="2">
    <source>
        <dbReference type="ARBA" id="ARBA00009696"/>
    </source>
</evidence>
<feature type="chain" id="PRO_5016722148" description="Outer-membrane lipoprotein LolB" evidence="14">
    <location>
        <begin position="20"/>
        <end position="242"/>
    </location>
</feature>
<evidence type="ECO:0000313" key="16">
    <source>
        <dbReference type="Proteomes" id="UP000254677"/>
    </source>
</evidence>
<evidence type="ECO:0000256" key="13">
    <source>
        <dbReference type="SAM" id="MobiDB-lite"/>
    </source>
</evidence>
<keyword evidence="5" id="KW-0813">Transport</keyword>
<comment type="similarity">
    <text evidence="2">Belongs to the LolB family.</text>
</comment>
<dbReference type="CDD" id="cd16326">
    <property type="entry name" value="LolB"/>
    <property type="match status" value="1"/>
</dbReference>
<dbReference type="Gene3D" id="2.50.20.10">
    <property type="entry name" value="Lipoprotein localisation LolA/LolB/LppX"/>
    <property type="match status" value="1"/>
</dbReference>
<keyword evidence="12" id="KW-0449">Lipoprotein</keyword>
<dbReference type="GO" id="GO:0009279">
    <property type="term" value="C:cell outer membrane"/>
    <property type="evidence" value="ECO:0007669"/>
    <property type="project" value="UniProtKB-SubCell"/>
</dbReference>
<evidence type="ECO:0000256" key="4">
    <source>
        <dbReference type="ARBA" id="ARBA00016202"/>
    </source>
</evidence>
<dbReference type="PROSITE" id="PS51257">
    <property type="entry name" value="PROKAR_LIPOPROTEIN"/>
    <property type="match status" value="1"/>
</dbReference>
<evidence type="ECO:0000256" key="6">
    <source>
        <dbReference type="ARBA" id="ARBA00022729"/>
    </source>
</evidence>
<dbReference type="RefSeq" id="WP_245954003.1">
    <property type="nucleotide sequence ID" value="NZ_CAXYJE010000001.1"/>
</dbReference>
<keyword evidence="8" id="KW-0472">Membrane</keyword>
<reference evidence="15 16" key="1">
    <citation type="submission" date="2018-06" db="EMBL/GenBank/DDBJ databases">
        <authorList>
            <consortium name="Pathogen Informatics"/>
            <person name="Doyle S."/>
        </authorList>
    </citation>
    <scope>NUCLEOTIDE SEQUENCE [LARGE SCALE GENOMIC DNA]</scope>
    <source>
        <strain evidence="15 16">NCTC13292</strain>
    </source>
</reference>